<dbReference type="WBParaSite" id="ALUE_0002031201-mRNA-1">
    <property type="protein sequence ID" value="ALUE_0002031201-mRNA-1"/>
    <property type="gene ID" value="ALUE_0002031201"/>
</dbReference>
<accession>A0A0M3INI4</accession>
<evidence type="ECO:0000313" key="2">
    <source>
        <dbReference type="Proteomes" id="UP000036681"/>
    </source>
</evidence>
<organism evidence="2 3">
    <name type="scientific">Ascaris lumbricoides</name>
    <name type="common">Giant roundworm</name>
    <dbReference type="NCBI Taxonomy" id="6252"/>
    <lineage>
        <taxon>Eukaryota</taxon>
        <taxon>Metazoa</taxon>
        <taxon>Ecdysozoa</taxon>
        <taxon>Nematoda</taxon>
        <taxon>Chromadorea</taxon>
        <taxon>Rhabditida</taxon>
        <taxon>Spirurina</taxon>
        <taxon>Ascaridomorpha</taxon>
        <taxon>Ascaridoidea</taxon>
        <taxon>Ascarididae</taxon>
        <taxon>Ascaris</taxon>
    </lineage>
</organism>
<keyword evidence="2" id="KW-1185">Reference proteome</keyword>
<dbReference type="AlphaFoldDB" id="A0A0M3INI4"/>
<name>A0A0M3INI4_ASCLU</name>
<dbReference type="Proteomes" id="UP000036681">
    <property type="component" value="Unplaced"/>
</dbReference>
<reference evidence="3" key="1">
    <citation type="submission" date="2017-02" db="UniProtKB">
        <authorList>
            <consortium name="WormBaseParasite"/>
        </authorList>
    </citation>
    <scope>IDENTIFICATION</scope>
</reference>
<sequence length="71" mass="7803">MDKGWVVEATEMISVVESGVFDEDRPTEHTSLAVVVADALLQEGDAARNDAFGESEEAQSSEGAREERWYV</sequence>
<feature type="region of interest" description="Disordered" evidence="1">
    <location>
        <begin position="48"/>
        <end position="71"/>
    </location>
</feature>
<evidence type="ECO:0000256" key="1">
    <source>
        <dbReference type="SAM" id="MobiDB-lite"/>
    </source>
</evidence>
<protein>
    <submittedName>
        <fullName evidence="3">Uncharacterized protein</fullName>
    </submittedName>
</protein>
<evidence type="ECO:0000313" key="3">
    <source>
        <dbReference type="WBParaSite" id="ALUE_0002031201-mRNA-1"/>
    </source>
</evidence>
<proteinExistence type="predicted"/>